<dbReference type="OMA" id="NHSARIM"/>
<dbReference type="Proteomes" id="UP000053097">
    <property type="component" value="Unassembled WGS sequence"/>
</dbReference>
<proteinExistence type="predicted"/>
<evidence type="ECO:0000259" key="2">
    <source>
        <dbReference type="Pfam" id="PF10506"/>
    </source>
</evidence>
<keyword evidence="4" id="KW-1185">Reference proteome</keyword>
<name>A0A026WLC0_OOCBI</name>
<evidence type="ECO:0000313" key="3">
    <source>
        <dbReference type="EMBL" id="EZA56743.1"/>
    </source>
</evidence>
<dbReference type="PANTHER" id="PTHR23347:SF6">
    <property type="entry name" value="FI17904P1"/>
    <property type="match status" value="1"/>
</dbReference>
<feature type="region of interest" description="Disordered" evidence="1">
    <location>
        <begin position="1"/>
        <end position="22"/>
    </location>
</feature>
<feature type="compositionally biased region" description="Basic and acidic residues" evidence="1">
    <location>
        <begin position="10"/>
        <end position="22"/>
    </location>
</feature>
<dbReference type="STRING" id="2015173.A0A026WLC0"/>
<feature type="compositionally biased region" description="Basic and acidic residues" evidence="1">
    <location>
        <begin position="96"/>
        <end position="108"/>
    </location>
</feature>
<dbReference type="PANTHER" id="PTHR23347">
    <property type="entry name" value="COLORECTAL MUTANT CANCER PROTEIN MCC PROTEIN -RELATED"/>
    <property type="match status" value="1"/>
</dbReference>
<dbReference type="InterPro" id="IPR019536">
    <property type="entry name" value="USHBP1_PDZ-bd"/>
</dbReference>
<accession>A0A026WLC0</accession>
<protein>
    <submittedName>
        <fullName evidence="3">Colorectal mutant cancer protein</fullName>
    </submittedName>
</protein>
<feature type="region of interest" description="Disordered" evidence="1">
    <location>
        <begin position="154"/>
        <end position="207"/>
    </location>
</feature>
<reference evidence="3 4" key="1">
    <citation type="journal article" date="2014" name="Curr. Biol.">
        <title>The genome of the clonal raider ant Cerapachys biroi.</title>
        <authorList>
            <person name="Oxley P.R."/>
            <person name="Ji L."/>
            <person name="Fetter-Pruneda I."/>
            <person name="McKenzie S.K."/>
            <person name="Li C."/>
            <person name="Hu H."/>
            <person name="Zhang G."/>
            <person name="Kronauer D.J."/>
        </authorList>
    </citation>
    <scope>NUCLEOTIDE SEQUENCE [LARGE SCALE GENOMIC DNA]</scope>
</reference>
<feature type="domain" description="Harmonin-binding protein USHBP1 PDZ-binding" evidence="2">
    <location>
        <begin position="271"/>
        <end position="334"/>
    </location>
</feature>
<feature type="region of interest" description="Disordered" evidence="1">
    <location>
        <begin position="44"/>
        <end position="128"/>
    </location>
</feature>
<evidence type="ECO:0000313" key="4">
    <source>
        <dbReference type="Proteomes" id="UP000053097"/>
    </source>
</evidence>
<dbReference type="AlphaFoldDB" id="A0A026WLC0"/>
<evidence type="ECO:0000256" key="1">
    <source>
        <dbReference type="SAM" id="MobiDB-lite"/>
    </source>
</evidence>
<gene>
    <name evidence="3" type="ORF">X777_02350</name>
</gene>
<dbReference type="OrthoDB" id="6256369at2759"/>
<dbReference type="InterPro" id="IPR040171">
    <property type="entry name" value="USBP1-like"/>
</dbReference>
<dbReference type="EMBL" id="KK107159">
    <property type="protein sequence ID" value="EZA56743.1"/>
    <property type="molecule type" value="Genomic_DNA"/>
</dbReference>
<feature type="compositionally biased region" description="Polar residues" evidence="1">
    <location>
        <begin position="119"/>
        <end position="128"/>
    </location>
</feature>
<organism evidence="3 4">
    <name type="scientific">Ooceraea biroi</name>
    <name type="common">Clonal raider ant</name>
    <name type="synonym">Cerapachys biroi</name>
    <dbReference type="NCBI Taxonomy" id="2015173"/>
    <lineage>
        <taxon>Eukaryota</taxon>
        <taxon>Metazoa</taxon>
        <taxon>Ecdysozoa</taxon>
        <taxon>Arthropoda</taxon>
        <taxon>Hexapoda</taxon>
        <taxon>Insecta</taxon>
        <taxon>Pterygota</taxon>
        <taxon>Neoptera</taxon>
        <taxon>Endopterygota</taxon>
        <taxon>Hymenoptera</taxon>
        <taxon>Apocrita</taxon>
        <taxon>Aculeata</taxon>
        <taxon>Formicoidea</taxon>
        <taxon>Formicidae</taxon>
        <taxon>Dorylinae</taxon>
        <taxon>Ooceraea</taxon>
    </lineage>
</organism>
<sequence length="466" mass="51711">MRAEMQAVRAEQRAEQQAARHEERLTELHSVIAELSRQLERHRATVIAEEDEYEVETSRDAEGSITNPVEESEGGGDIQGDGDRTLGDADSSCCEDENRPAENGREQLDSPAALPTPEPTQQAASCQSVAVETLQEEITALRAEITSLQAQLAHFKSQRQTTGSDSPRRELRPRGNNSSPEPLTAPCSPLLPPLQAPPTKNVTREEPPVLKMAERVRLRRTDERHITGPDITNLGVCSTMVAEHLVSDLLEQSNLQELNGSEKQFEVETERLNSRLEHARANNAVLALTLHESKAQCDRLSLLVGKYESNATALRLALSFSDRAIEAYDVLVALLESEIALSTERNGVTIDNRRAAENVAYHVLNRLENDCTSTLGAPWEDSMVLSDESEVTWSVEDEQRLRRHISRLKGERTMVRSTAVELESVHAEPLNSKNTISLAEARKLDLETAVLMQVPSETENIQESVE</sequence>
<dbReference type="Pfam" id="PF10506">
    <property type="entry name" value="USHBP1_PDZ-bd"/>
    <property type="match status" value="1"/>
</dbReference>